<feature type="transmembrane region" description="Helical" evidence="1">
    <location>
        <begin position="20"/>
        <end position="38"/>
    </location>
</feature>
<feature type="transmembrane region" description="Helical" evidence="1">
    <location>
        <begin position="314"/>
        <end position="336"/>
    </location>
</feature>
<feature type="domain" description="DUF4220" evidence="2">
    <location>
        <begin position="79"/>
        <end position="425"/>
    </location>
</feature>
<reference evidence="3" key="1">
    <citation type="submission" date="2024-10" db="EMBL/GenBank/DDBJ databases">
        <authorList>
            <person name="Ryan C."/>
        </authorList>
    </citation>
    <scope>NUCLEOTIDE SEQUENCE [LARGE SCALE GENOMIC DNA]</scope>
</reference>
<protein>
    <recommendedName>
        <fullName evidence="2">DUF4220 domain-containing protein</fullName>
    </recommendedName>
</protein>
<accession>A0ABC9FP33</accession>
<sequence length="722" mass="82192">MLESDDDAVAGEGKPGQEMVVMVSVVAGLSLCLLRCILGPKRRRSSHWFVQYGSMAAHYLPSLIAFYVANALWSSSYLMLHAVWSVVLLLISSRGSLAMTAYSLNDSPVERWSLLKWIFYLGCLQFFLSTAGGHYEFQFITFVITCGSIIVVFASPKKPVAILEHNTKAFADYMRRESMSRSPFFDGEANSMHNSCKYPFMMKDGQWVDMKGLQQCSRLLGGTLDDGDIYLSYSFFQLLTRHYFGFQCAEEGDPKVRDFVLMELLQPDYKRAFSIVEVQLSLLLDYFFTFYHPITIMASLPHMLSNKEQRMKHLSFLSLLLSPAAIVSWLLYLYLVGETEFQVLPFAFDAVALVIFVLLVWFHLNPVVPMYWQTIRNAFRNFPTAASGMVYRPSFIEPYIQYCQRSNSLRQPYWQEKIGQYSLIKDYDSCSTTKACTALFKEHIQSEAPYRFMKHHPVQDDSVRLPESVRKLVAESVTIILQNINGCPTNGNRSLQKHGVLDVFGDTLRQETLTHTILIWHIATSYCEMTSSETSPWRNVATSLSKYCAYLVAFNPELLPDRGLETKMVLQQVLEEAQTKMSAEEDLTRIQQLLRKAKGLLGLTRMSMDDKLRKIQGFQISQDETSLTTFEKGIEVGQKLMLDDRNSAMSEGTGRWKLMADFWAETILYVAPSENAAAHIEQLVKGREFVTHLWALLSNAGILKRATTEELDPPDPSAPDNV</sequence>
<dbReference type="AlphaFoldDB" id="A0ABC9FP33"/>
<feature type="transmembrane region" description="Helical" evidence="1">
    <location>
        <begin position="272"/>
        <end position="294"/>
    </location>
</feature>
<dbReference type="PANTHER" id="PTHR31325">
    <property type="entry name" value="OS01G0798800 PROTEIN-RELATED"/>
    <property type="match status" value="1"/>
</dbReference>
<feature type="transmembrane region" description="Helical" evidence="1">
    <location>
        <begin position="114"/>
        <end position="131"/>
    </location>
</feature>
<name>A0ABC9FP33_9POAL</name>
<dbReference type="Pfam" id="PF04578">
    <property type="entry name" value="DUF594"/>
    <property type="match status" value="1"/>
</dbReference>
<evidence type="ECO:0000313" key="4">
    <source>
        <dbReference type="Proteomes" id="UP001497457"/>
    </source>
</evidence>
<gene>
    <name evidence="3" type="ORF">URODEC1_LOCUS107723</name>
</gene>
<keyword evidence="1" id="KW-0812">Transmembrane</keyword>
<feature type="transmembrane region" description="Helical" evidence="1">
    <location>
        <begin position="81"/>
        <end position="102"/>
    </location>
</feature>
<keyword evidence="1" id="KW-0472">Membrane</keyword>
<dbReference type="InterPro" id="IPR025315">
    <property type="entry name" value="DUF4220"/>
</dbReference>
<proteinExistence type="predicted"/>
<feature type="transmembrane region" description="Helical" evidence="1">
    <location>
        <begin position="50"/>
        <end position="69"/>
    </location>
</feature>
<evidence type="ECO:0000313" key="3">
    <source>
        <dbReference type="EMBL" id="CAL5079668.1"/>
    </source>
</evidence>
<feature type="transmembrane region" description="Helical" evidence="1">
    <location>
        <begin position="343"/>
        <end position="364"/>
    </location>
</feature>
<keyword evidence="4" id="KW-1185">Reference proteome</keyword>
<dbReference type="InterPro" id="IPR007658">
    <property type="entry name" value="DUF594"/>
</dbReference>
<evidence type="ECO:0000256" key="1">
    <source>
        <dbReference type="SAM" id="Phobius"/>
    </source>
</evidence>
<keyword evidence="1" id="KW-1133">Transmembrane helix</keyword>
<dbReference type="Pfam" id="PF13968">
    <property type="entry name" value="DUF4220"/>
    <property type="match status" value="1"/>
</dbReference>
<organism evidence="3 4">
    <name type="scientific">Urochloa decumbens</name>
    <dbReference type="NCBI Taxonomy" id="240449"/>
    <lineage>
        <taxon>Eukaryota</taxon>
        <taxon>Viridiplantae</taxon>
        <taxon>Streptophyta</taxon>
        <taxon>Embryophyta</taxon>
        <taxon>Tracheophyta</taxon>
        <taxon>Spermatophyta</taxon>
        <taxon>Magnoliopsida</taxon>
        <taxon>Liliopsida</taxon>
        <taxon>Poales</taxon>
        <taxon>Poaceae</taxon>
        <taxon>PACMAD clade</taxon>
        <taxon>Panicoideae</taxon>
        <taxon>Panicodae</taxon>
        <taxon>Paniceae</taxon>
        <taxon>Melinidinae</taxon>
        <taxon>Urochloa</taxon>
    </lineage>
</organism>
<dbReference type="Proteomes" id="UP001497457">
    <property type="component" value="Chromosome 7b"/>
</dbReference>
<evidence type="ECO:0000259" key="2">
    <source>
        <dbReference type="Pfam" id="PF13968"/>
    </source>
</evidence>
<dbReference type="EMBL" id="OZ075117">
    <property type="protein sequence ID" value="CAL5079668.1"/>
    <property type="molecule type" value="Genomic_DNA"/>
</dbReference>
<feature type="transmembrane region" description="Helical" evidence="1">
    <location>
        <begin position="137"/>
        <end position="155"/>
    </location>
</feature>